<feature type="transmembrane region" description="Helical" evidence="12">
    <location>
        <begin position="155"/>
        <end position="172"/>
    </location>
</feature>
<feature type="transmembrane region" description="Helical" evidence="12">
    <location>
        <begin position="279"/>
        <end position="298"/>
    </location>
</feature>
<name>A0A9P9IWH5_9HYPO</name>
<dbReference type="Pfam" id="PF03901">
    <property type="entry name" value="Glyco_transf_22"/>
    <property type="match status" value="1"/>
</dbReference>
<comment type="caution">
    <text evidence="13">The sequence shown here is derived from an EMBL/GenBank/DDBJ whole genome shotgun (WGS) entry which is preliminary data.</text>
</comment>
<comment type="pathway">
    <text evidence="2">Protein modification; protein glycosylation.</text>
</comment>
<comment type="subcellular location">
    <subcellularLocation>
        <location evidence="1 12">Endoplasmic reticulum membrane</location>
        <topology evidence="1 12">Multi-pass membrane protein</topology>
    </subcellularLocation>
</comment>
<evidence type="ECO:0000256" key="3">
    <source>
        <dbReference type="ARBA" id="ARBA00007063"/>
    </source>
</evidence>
<evidence type="ECO:0000313" key="14">
    <source>
        <dbReference type="Proteomes" id="UP000738349"/>
    </source>
</evidence>
<evidence type="ECO:0000256" key="5">
    <source>
        <dbReference type="ARBA" id="ARBA00022679"/>
    </source>
</evidence>
<keyword evidence="5" id="KW-0808">Transferase</keyword>
<evidence type="ECO:0000256" key="9">
    <source>
        <dbReference type="ARBA" id="ARBA00023136"/>
    </source>
</evidence>
<evidence type="ECO:0000256" key="12">
    <source>
        <dbReference type="RuleBase" id="RU363075"/>
    </source>
</evidence>
<keyword evidence="14" id="KW-1185">Reference proteome</keyword>
<keyword evidence="8 12" id="KW-1133">Transmembrane helix</keyword>
<evidence type="ECO:0000256" key="1">
    <source>
        <dbReference type="ARBA" id="ARBA00004477"/>
    </source>
</evidence>
<feature type="transmembrane region" description="Helical" evidence="12">
    <location>
        <begin position="7"/>
        <end position="26"/>
    </location>
</feature>
<evidence type="ECO:0000256" key="6">
    <source>
        <dbReference type="ARBA" id="ARBA00022692"/>
    </source>
</evidence>
<proteinExistence type="inferred from homology"/>
<evidence type="ECO:0000256" key="4">
    <source>
        <dbReference type="ARBA" id="ARBA00022676"/>
    </source>
</evidence>
<gene>
    <name evidence="13" type="ORF">EDB81DRAFT_804545</name>
</gene>
<evidence type="ECO:0000256" key="11">
    <source>
        <dbReference type="ARBA" id="ARBA00048899"/>
    </source>
</evidence>
<keyword evidence="6 12" id="KW-0812">Transmembrane</keyword>
<keyword evidence="7 12" id="KW-0256">Endoplasmic reticulum</keyword>
<dbReference type="PANTHER" id="PTHR22760:SF1">
    <property type="entry name" value="DOL-P-MAN:MAN(7)GLCNAC(2)-PP-DOL ALPHA-1,6-MANNOSYLTRANSFERASE"/>
    <property type="match status" value="1"/>
</dbReference>
<dbReference type="EMBL" id="JAGMUV010000015">
    <property type="protein sequence ID" value="KAH7133550.1"/>
    <property type="molecule type" value="Genomic_DNA"/>
</dbReference>
<protein>
    <recommendedName>
        <fullName evidence="12">Mannosyltransferase</fullName>
        <ecNumber evidence="12">2.4.1.-</ecNumber>
    </recommendedName>
</protein>
<evidence type="ECO:0000256" key="2">
    <source>
        <dbReference type="ARBA" id="ARBA00004922"/>
    </source>
</evidence>
<evidence type="ECO:0000256" key="8">
    <source>
        <dbReference type="ARBA" id="ARBA00022989"/>
    </source>
</evidence>
<feature type="transmembrane region" description="Helical" evidence="12">
    <location>
        <begin position="76"/>
        <end position="94"/>
    </location>
</feature>
<dbReference type="Proteomes" id="UP000738349">
    <property type="component" value="Unassembled WGS sequence"/>
</dbReference>
<keyword evidence="4 12" id="KW-0328">Glycosyltransferase</keyword>
<feature type="transmembrane region" description="Helical" evidence="12">
    <location>
        <begin position="218"/>
        <end position="239"/>
    </location>
</feature>
<feature type="transmembrane region" description="Helical" evidence="12">
    <location>
        <begin position="361"/>
        <end position="383"/>
    </location>
</feature>
<sequence length="553" mass="60324">MTSKTTITDVFFTSLLFAVPLLHLLVSPYSKVEESFNLQAAHDLLVYGTPTGADAGERLASTYDHFTFPGAVPRTFVGAVLLAGFGQPLVGGLVGFRHAQLVVRGLLGLFNAAALLTMRNSLRAAFGRGVSNWWVVMLVSQFHVNYYLSRTLPNMYAFGLTTLASAFLLPQLQPRRSIVRQKQAIALLILAGVIFRSEVALLLITTALYLLASRRATLLDLIPVSLGSFVAALVISVPIDSYFWQRPLWPELAGFYFNAILGSSSDWGVSPWHYYFSSALPRLLLNPLALPLILVALWQPGTRRTASALVVPNLLFVNIYSLQPHKEARFIFYVVPSLTAAAALGANFISTRASKSLAYKAASLVLALSVLGTFAASAGMLLLSSLNYPGGDALAQLQVLARDDPSPVVHVHADVLTCMTGLTLFGQNPCGHSIALDLPLPPNPDTPIFLFDKTEKGHQLEYPRFWERFDYVLAEDASKVLGPWELIGIVQGFDGIEILKPGSRPAVEVDDVGRVVGIGAQVAAVRHFVREYTGGWWAGPRMSPRIRILRQGR</sequence>
<comment type="function">
    <text evidence="10">Mannosyltransferase that operates in the biosynthetic pathway of dolichol-linked oligosaccharides, the glycan precursors employed in protein asparagine (N)-glycosylation. The assembly of dolichol-linked oligosaccharides begins on the cytosolic side of the endoplasmic reticulum membrane and finishes in its lumen. The sequential addition of sugars to dolichol pyrophosphate produces dolichol-linked oligosaccharides containing fourteen sugars, including two GlcNAcs, nine mannoses and three glucoses. Once assembled, the oligosaccharide is transferred from the lipid to nascent proteins by oligosaccharyltransferases. In the lumen of the endoplasmic reticulum, adds the eighth mannose residue in an alpha-1,6 linkage onto Man(7)GlcNAc(2)-PP-dolichol to produce Man(8)GlcNAc(2)-PP-dolichol.</text>
</comment>
<dbReference type="GO" id="GO:0005789">
    <property type="term" value="C:endoplasmic reticulum membrane"/>
    <property type="evidence" value="ECO:0007669"/>
    <property type="project" value="UniProtKB-SubCell"/>
</dbReference>
<evidence type="ECO:0000256" key="7">
    <source>
        <dbReference type="ARBA" id="ARBA00022824"/>
    </source>
</evidence>
<evidence type="ECO:0000256" key="10">
    <source>
        <dbReference type="ARBA" id="ARBA00044721"/>
    </source>
</evidence>
<comment type="catalytic activity">
    <reaction evidence="11">
        <text>an alpha-D-Man-(1-&gt;2)-alpha-D-Man-(1-&gt;2)-alpha-D-Man-(1-&gt;3)-[alpha-D-Man-(1-&gt;2)-alpha-D-Man-(1-&gt;3)-alpha-D-Man-(1-&gt;6)]-beta-D-Man-(1-&gt;4)-beta-D-GlcNAc-(1-&gt;4)-alpha-D-GlcNAc-diphospho-di-trans,poly-cis-dolichol + a di-trans,poly-cis-dolichyl beta-D-mannosyl phosphate = an alpha-D-Man-(1-&gt;2)-alpha-D-Man-(1-&gt;2)-alpha-D-Man-(1-&gt;3)-[alpha-D-Man-(1-&gt;2)-alpha-D-Man-(1-&gt;3)-[alpha-D-Man-(1-&gt;6)]-alpha-D-Man-(1-&gt;6)]-beta-D-Man-(1-&gt;4)-beta-D-GlcNAc-(1-&gt;4)-alpha-D-GlcNAc-diphospho-di-trans,poly-cis-dolichol + a di-trans,poly-cis-dolichyl phosphate + H(+)</text>
        <dbReference type="Rhea" id="RHEA:29535"/>
        <dbReference type="Rhea" id="RHEA-COMP:19498"/>
        <dbReference type="Rhea" id="RHEA-COMP:19501"/>
        <dbReference type="Rhea" id="RHEA-COMP:19518"/>
        <dbReference type="Rhea" id="RHEA-COMP:19519"/>
        <dbReference type="ChEBI" id="CHEBI:15378"/>
        <dbReference type="ChEBI" id="CHEBI:57683"/>
        <dbReference type="ChEBI" id="CHEBI:58211"/>
        <dbReference type="ChEBI" id="CHEBI:132517"/>
        <dbReference type="ChEBI" id="CHEBI:132519"/>
        <dbReference type="EC" id="2.4.1.260"/>
    </reaction>
    <physiologicalReaction direction="left-to-right" evidence="11">
        <dbReference type="Rhea" id="RHEA:29536"/>
    </physiologicalReaction>
</comment>
<feature type="transmembrane region" description="Helical" evidence="12">
    <location>
        <begin position="330"/>
        <end position="349"/>
    </location>
</feature>
<dbReference type="PANTHER" id="PTHR22760">
    <property type="entry name" value="GLYCOSYLTRANSFERASE"/>
    <property type="match status" value="1"/>
</dbReference>
<keyword evidence="9 12" id="KW-0472">Membrane</keyword>
<evidence type="ECO:0000313" key="13">
    <source>
        <dbReference type="EMBL" id="KAH7133550.1"/>
    </source>
</evidence>
<dbReference type="InterPro" id="IPR005599">
    <property type="entry name" value="GPI_mannosylTrfase"/>
</dbReference>
<dbReference type="GO" id="GO:0006487">
    <property type="term" value="P:protein N-linked glycosylation"/>
    <property type="evidence" value="ECO:0007669"/>
    <property type="project" value="TreeGrafter"/>
</dbReference>
<feature type="transmembrane region" description="Helical" evidence="12">
    <location>
        <begin position="184"/>
        <end position="211"/>
    </location>
</feature>
<comment type="similarity">
    <text evidence="3 12">Belongs to the glycosyltransferase 22 family.</text>
</comment>
<dbReference type="AlphaFoldDB" id="A0A9P9IWH5"/>
<organism evidence="13 14">
    <name type="scientific">Dactylonectria macrodidyma</name>
    <dbReference type="NCBI Taxonomy" id="307937"/>
    <lineage>
        <taxon>Eukaryota</taxon>
        <taxon>Fungi</taxon>
        <taxon>Dikarya</taxon>
        <taxon>Ascomycota</taxon>
        <taxon>Pezizomycotina</taxon>
        <taxon>Sordariomycetes</taxon>
        <taxon>Hypocreomycetidae</taxon>
        <taxon>Hypocreales</taxon>
        <taxon>Nectriaceae</taxon>
        <taxon>Dactylonectria</taxon>
    </lineage>
</organism>
<dbReference type="GO" id="GO:0052917">
    <property type="term" value="F:dol-P-Man:Man(7)GlcNAc(2)-PP-Dol alpha-1,6-mannosyltransferase activity"/>
    <property type="evidence" value="ECO:0007669"/>
    <property type="project" value="UniProtKB-EC"/>
</dbReference>
<dbReference type="OrthoDB" id="19039at2759"/>
<dbReference type="EC" id="2.4.1.-" evidence="12"/>
<reference evidence="13" key="1">
    <citation type="journal article" date="2021" name="Nat. Commun.">
        <title>Genetic determinants of endophytism in the Arabidopsis root mycobiome.</title>
        <authorList>
            <person name="Mesny F."/>
            <person name="Miyauchi S."/>
            <person name="Thiergart T."/>
            <person name="Pickel B."/>
            <person name="Atanasova L."/>
            <person name="Karlsson M."/>
            <person name="Huettel B."/>
            <person name="Barry K.W."/>
            <person name="Haridas S."/>
            <person name="Chen C."/>
            <person name="Bauer D."/>
            <person name="Andreopoulos W."/>
            <person name="Pangilinan J."/>
            <person name="LaButti K."/>
            <person name="Riley R."/>
            <person name="Lipzen A."/>
            <person name="Clum A."/>
            <person name="Drula E."/>
            <person name="Henrissat B."/>
            <person name="Kohler A."/>
            <person name="Grigoriev I.V."/>
            <person name="Martin F.M."/>
            <person name="Hacquard S."/>
        </authorList>
    </citation>
    <scope>NUCLEOTIDE SEQUENCE</scope>
    <source>
        <strain evidence="13">MPI-CAGE-AT-0147</strain>
    </source>
</reference>
<feature type="transmembrane region" description="Helical" evidence="12">
    <location>
        <begin position="101"/>
        <end position="118"/>
    </location>
</feature>
<accession>A0A9P9IWH5</accession>